<evidence type="ECO:0000313" key="2">
    <source>
        <dbReference type="Proteomes" id="UP000177932"/>
    </source>
</evidence>
<dbReference type="STRING" id="1802158.A2827_02415"/>
<reference evidence="1 2" key="1">
    <citation type="journal article" date="2016" name="Nat. Commun.">
        <title>Thousands of microbial genomes shed light on interconnected biogeochemical processes in an aquifer system.</title>
        <authorList>
            <person name="Anantharaman K."/>
            <person name="Brown C.T."/>
            <person name="Hug L.A."/>
            <person name="Sharon I."/>
            <person name="Castelle C.J."/>
            <person name="Probst A.J."/>
            <person name="Thomas B.C."/>
            <person name="Singh A."/>
            <person name="Wilkins M.J."/>
            <person name="Karaoz U."/>
            <person name="Brodie E.L."/>
            <person name="Williams K.H."/>
            <person name="Hubbard S.S."/>
            <person name="Banfield J.F."/>
        </authorList>
    </citation>
    <scope>NUCLEOTIDE SEQUENCE [LARGE SCALE GENOMIC DNA]</scope>
</reference>
<comment type="caution">
    <text evidence="1">The sequence shown here is derived from an EMBL/GenBank/DDBJ whole genome shotgun (WGS) entry which is preliminary data.</text>
</comment>
<dbReference type="AlphaFoldDB" id="A0A1G2H8J1"/>
<name>A0A1G2H8J1_9BACT</name>
<dbReference type="SUPFAM" id="SSF69322">
    <property type="entry name" value="Tricorn protease domain 2"/>
    <property type="match status" value="1"/>
</dbReference>
<dbReference type="EMBL" id="MHOD01000012">
    <property type="protein sequence ID" value="OGZ58258.1"/>
    <property type="molecule type" value="Genomic_DNA"/>
</dbReference>
<gene>
    <name evidence="1" type="ORF">A2827_02415</name>
</gene>
<dbReference type="Proteomes" id="UP000177932">
    <property type="component" value="Unassembled WGS sequence"/>
</dbReference>
<accession>A0A1G2H8J1</accession>
<protein>
    <recommendedName>
        <fullName evidence="3">PEGA domain-containing protein</fullName>
    </recommendedName>
</protein>
<sequence length="478" mass="54433">MFFIITPVIIGYSRGYRIEWNTRKIVKIGALFIEPRPAPVELLINGKFEKKTNFVFQNIYIDSLLPKTYNLQVKKTGYHTWLKNLPIDPGLVTQIKNLNLFPKDAVAVKVFSDINLMSVSPSQQNAILVSHKTGDLNLPKVYIYDLNTKESKILFEASKPIRDFAITEILWSDDSARAIFIFENGNLQKKWLIADIGEGRLIFSDLESEIRANRNFTENTEVLPEFSIVSVKWEQNGSSRIFFVATGESVASQNGKLGLLFEYNLDKRSVSDSLAKDILDYAISGENAVYFSSQTHNLKTLNLSMGSAEPLTLSSTSIKNFDEIRFVTENIFLAGSGYLKEAFVYIPETKELKKIGGKIFAAIPSTRNDKIMFLQKYSILVYWMNDVSNQPFHKRGDLLKIATFTDPNALNSAIWFSDTDEHIIFSDANSIKIAELDYRDKINAYDIADYSADQMSYIQTNGILNFLHHQKFYQISLK</sequence>
<evidence type="ECO:0000313" key="1">
    <source>
        <dbReference type="EMBL" id="OGZ58258.1"/>
    </source>
</evidence>
<evidence type="ECO:0008006" key="3">
    <source>
        <dbReference type="Google" id="ProtNLM"/>
    </source>
</evidence>
<proteinExistence type="predicted"/>
<organism evidence="1 2">
    <name type="scientific">Candidatus Spechtbacteria bacterium RIFCSPHIGHO2_01_FULL_43_30</name>
    <dbReference type="NCBI Taxonomy" id="1802158"/>
    <lineage>
        <taxon>Bacteria</taxon>
        <taxon>Candidatus Spechtiibacteriota</taxon>
    </lineage>
</organism>